<organism evidence="1 2">
    <name type="scientific">Pseudoalteromonas tunicata D2</name>
    <dbReference type="NCBI Taxonomy" id="87626"/>
    <lineage>
        <taxon>Bacteria</taxon>
        <taxon>Pseudomonadati</taxon>
        <taxon>Pseudomonadota</taxon>
        <taxon>Gammaproteobacteria</taxon>
        <taxon>Alteromonadales</taxon>
        <taxon>Pseudoalteromonadaceae</taxon>
        <taxon>Pseudoalteromonas</taxon>
    </lineage>
</organism>
<comment type="caution">
    <text evidence="1">The sequence shown here is derived from an EMBL/GenBank/DDBJ whole genome shotgun (WGS) entry which is preliminary data.</text>
</comment>
<dbReference type="HOGENOM" id="CLU_3347565_0_0_6"/>
<gene>
    <name evidence="1" type="ORF">PTD2_14827</name>
</gene>
<dbReference type="EC" id="1.4.4.2" evidence="1"/>
<accession>A4CCN0</accession>
<keyword evidence="2" id="KW-1185">Reference proteome</keyword>
<keyword evidence="1" id="KW-0560">Oxidoreductase</keyword>
<protein>
    <submittedName>
        <fullName evidence="1">Glycine dehydrogenase</fullName>
        <ecNumber evidence="1">1.4.4.2</ecNumber>
    </submittedName>
</protein>
<name>A4CCN0_9GAMM</name>
<dbReference type="Proteomes" id="UP000006201">
    <property type="component" value="Unassembled WGS sequence"/>
</dbReference>
<evidence type="ECO:0000313" key="1">
    <source>
        <dbReference type="EMBL" id="EAR27323.1"/>
    </source>
</evidence>
<dbReference type="EMBL" id="AAOH01000006">
    <property type="protein sequence ID" value="EAR27323.1"/>
    <property type="molecule type" value="Genomic_DNA"/>
</dbReference>
<dbReference type="GO" id="GO:0004375">
    <property type="term" value="F:glycine dehydrogenase (decarboxylating) activity"/>
    <property type="evidence" value="ECO:0007669"/>
    <property type="project" value="UniProtKB-EC"/>
</dbReference>
<proteinExistence type="predicted"/>
<sequence>MGLTTTFEFVQSKYLRISIGFSLVFYDYCQDNDGKKP</sequence>
<dbReference type="AlphaFoldDB" id="A4CCN0"/>
<evidence type="ECO:0000313" key="2">
    <source>
        <dbReference type="Proteomes" id="UP000006201"/>
    </source>
</evidence>
<reference evidence="1 2" key="1">
    <citation type="submission" date="2006-02" db="EMBL/GenBank/DDBJ databases">
        <authorList>
            <person name="Moran M.A."/>
            <person name="Kjelleberg S."/>
            <person name="Egan S."/>
            <person name="Saunders N."/>
            <person name="Thomas T."/>
            <person name="Ferriera S."/>
            <person name="Johnson J."/>
            <person name="Kravitz S."/>
            <person name="Halpern A."/>
            <person name="Remington K."/>
            <person name="Beeson K."/>
            <person name="Tran B."/>
            <person name="Rogers Y.-H."/>
            <person name="Friedman R."/>
            <person name="Venter J.C."/>
        </authorList>
    </citation>
    <scope>NUCLEOTIDE SEQUENCE [LARGE SCALE GENOMIC DNA]</scope>
    <source>
        <strain evidence="1 2">D2</strain>
    </source>
</reference>